<dbReference type="SUPFAM" id="SSF56281">
    <property type="entry name" value="Metallo-hydrolase/oxidoreductase"/>
    <property type="match status" value="1"/>
</dbReference>
<evidence type="ECO:0000256" key="3">
    <source>
        <dbReference type="ARBA" id="ARBA00022723"/>
    </source>
</evidence>
<evidence type="ECO:0000256" key="5">
    <source>
        <dbReference type="ARBA" id="ARBA00022833"/>
    </source>
</evidence>
<dbReference type="InterPro" id="IPR001279">
    <property type="entry name" value="Metallo-B-lactamas"/>
</dbReference>
<dbReference type="GO" id="GO:0031123">
    <property type="term" value="P:RNA 3'-end processing"/>
    <property type="evidence" value="ECO:0007669"/>
    <property type="project" value="UniProtKB-ARBA"/>
</dbReference>
<dbReference type="CDD" id="cd07714">
    <property type="entry name" value="RNaseJ_MBL-fold"/>
    <property type="match status" value="1"/>
</dbReference>
<keyword evidence="6" id="KW-0269">Exonuclease</keyword>
<evidence type="ECO:0000256" key="2">
    <source>
        <dbReference type="ARBA" id="ARBA00022722"/>
    </source>
</evidence>
<feature type="domain" description="Metallo-beta-lactamase" evidence="8">
    <location>
        <begin position="22"/>
        <end position="217"/>
    </location>
</feature>
<keyword evidence="1" id="KW-0963">Cytoplasm</keyword>
<dbReference type="Gene3D" id="3.40.50.10710">
    <property type="entry name" value="Metallo-hydrolase/oxidoreductase"/>
    <property type="match status" value="1"/>
</dbReference>
<dbReference type="InterPro" id="IPR055132">
    <property type="entry name" value="RNase_J_b_CASP"/>
</dbReference>
<dbReference type="AlphaFoldDB" id="A0A8S4BW03"/>
<comment type="caution">
    <text evidence="9">The sequence shown here is derived from an EMBL/GenBank/DDBJ whole genome shotgun (WGS) entry which is preliminary data.</text>
</comment>
<proteinExistence type="predicted"/>
<dbReference type="InterPro" id="IPR004613">
    <property type="entry name" value="RNase_J"/>
</dbReference>
<dbReference type="Pfam" id="PF12706">
    <property type="entry name" value="Lactamase_B_2"/>
    <property type="match status" value="1"/>
</dbReference>
<evidence type="ECO:0000256" key="4">
    <source>
        <dbReference type="ARBA" id="ARBA00022801"/>
    </source>
</evidence>
<dbReference type="InterPro" id="IPR036866">
    <property type="entry name" value="RibonucZ/Hydroxyglut_hydro"/>
</dbReference>
<dbReference type="GO" id="GO:0004527">
    <property type="term" value="F:exonuclease activity"/>
    <property type="evidence" value="ECO:0007669"/>
    <property type="project" value="UniProtKB-KW"/>
</dbReference>
<dbReference type="PANTHER" id="PTHR43694">
    <property type="entry name" value="RIBONUCLEASE J"/>
    <property type="match status" value="1"/>
</dbReference>
<dbReference type="InterPro" id="IPR042173">
    <property type="entry name" value="RNase_J_2"/>
</dbReference>
<evidence type="ECO:0000256" key="6">
    <source>
        <dbReference type="ARBA" id="ARBA00022839"/>
    </source>
</evidence>
<keyword evidence="5" id="KW-0862">Zinc</keyword>
<dbReference type="SMART" id="SM00849">
    <property type="entry name" value="Lactamase_B"/>
    <property type="match status" value="1"/>
</dbReference>
<dbReference type="NCBIfam" id="TIGR00649">
    <property type="entry name" value="MG423"/>
    <property type="match status" value="1"/>
</dbReference>
<dbReference type="GO" id="GO:0046872">
    <property type="term" value="F:metal ion binding"/>
    <property type="evidence" value="ECO:0007669"/>
    <property type="project" value="UniProtKB-KW"/>
</dbReference>
<keyword evidence="7" id="KW-0694">RNA-binding</keyword>
<sequence>MNFKELKKELLFLPLGGSGGIGMNLNLYHYKGNWLIVDMGIGFADNHFPGVEIIVPNINFLIEKRKDVVGILLTHAHEDHIGGVPYLWSEIRAPIYTSNFTATILKAKLNEYGLSGKAPIHILKNNSKVDIGPFNIELINITHSILENNGIMIRTEVGNIFHTGDWKIDDNPTLGELTDEKRLKELGKEGVLAMIGDSTNIFNKGRSGSEGDLEKSLTTLISDCKKGMVVVTTFASNAARLYSIAKAARKAKRRVALTGRSLWRMYRAARDCGYLNDIDEFLDEKGIQGLSREEILIISTGCQGEPLAAVSKLANNSHQFLKLIPGDTIIFSSKIIPGNDRKIFDLFNKFCKMGVEVLTERDHFVHVSGHPGQEEVAMMYKYLKPKIAIPVHGEAVHIHAHAKFAKQHGCKYSIEITNGEVLKLNEEGPEKIGRVEAGYMLIDGESILDEASPVIKSRRKIRDNGTVFITLNLLAKGKRSEILEVQVSATGLLDKTDDRELIKTIEEEIANLPINNEISSDIEKQVISFVKKIIKNELNKFPEIAVHII</sequence>
<evidence type="ECO:0000256" key="1">
    <source>
        <dbReference type="ARBA" id="ARBA00022490"/>
    </source>
</evidence>
<dbReference type="Gene3D" id="3.60.15.10">
    <property type="entry name" value="Ribonuclease Z/Hydroxyacylglutathione hydrolase-like"/>
    <property type="match status" value="1"/>
</dbReference>
<protein>
    <submittedName>
        <fullName evidence="9">Ribonuclease protein J</fullName>
    </submittedName>
</protein>
<keyword evidence="2" id="KW-0540">Nuclease</keyword>
<dbReference type="Pfam" id="PF07521">
    <property type="entry name" value="RMMBL"/>
    <property type="match status" value="1"/>
</dbReference>
<evidence type="ECO:0000259" key="8">
    <source>
        <dbReference type="SMART" id="SM00849"/>
    </source>
</evidence>
<accession>A0A8S4BW03</accession>
<evidence type="ECO:0000313" key="10">
    <source>
        <dbReference type="Proteomes" id="UP000837675"/>
    </source>
</evidence>
<reference evidence="9" key="1">
    <citation type="submission" date="2021-06" db="EMBL/GenBank/DDBJ databases">
        <authorList>
            <person name="Nardi T."/>
            <person name="Nardi T."/>
        </authorList>
    </citation>
    <scope>NUCLEOTIDE SEQUENCE</scope>
</reference>
<dbReference type="GO" id="GO:0003723">
    <property type="term" value="F:RNA binding"/>
    <property type="evidence" value="ECO:0007669"/>
    <property type="project" value="UniProtKB-KW"/>
</dbReference>
<keyword evidence="10" id="KW-1185">Reference proteome</keyword>
<name>A0A8S4BW03_9ACAR</name>
<dbReference type="Gene3D" id="3.10.20.580">
    <property type="match status" value="1"/>
</dbReference>
<evidence type="ECO:0000313" key="9">
    <source>
        <dbReference type="EMBL" id="CAG7597740.1"/>
    </source>
</evidence>
<keyword evidence="4" id="KW-0378">Hydrolase</keyword>
<dbReference type="InterPro" id="IPR011108">
    <property type="entry name" value="RMMBL"/>
</dbReference>
<dbReference type="Pfam" id="PF22505">
    <property type="entry name" value="RNase_J_b_CASP"/>
    <property type="match status" value="1"/>
</dbReference>
<evidence type="ECO:0000256" key="7">
    <source>
        <dbReference type="ARBA" id="ARBA00022884"/>
    </source>
</evidence>
<organism evidence="9 10">
    <name type="scientific">Hyalomma marginatum</name>
    <dbReference type="NCBI Taxonomy" id="34627"/>
    <lineage>
        <taxon>Eukaryota</taxon>
        <taxon>Metazoa</taxon>
        <taxon>Ecdysozoa</taxon>
        <taxon>Arthropoda</taxon>
        <taxon>Chelicerata</taxon>
        <taxon>Arachnida</taxon>
        <taxon>Acari</taxon>
        <taxon>Parasitiformes</taxon>
        <taxon>Ixodida</taxon>
        <taxon>Ixodoidea</taxon>
        <taxon>Ixodidae</taxon>
        <taxon>Hyalomminae</taxon>
        <taxon>Hyalomma</taxon>
    </lineage>
</organism>
<dbReference type="Pfam" id="PF17770">
    <property type="entry name" value="RNase_J_C"/>
    <property type="match status" value="1"/>
</dbReference>
<keyword evidence="3" id="KW-0479">Metal-binding</keyword>
<gene>
    <name evidence="9" type="ORF">MHYMCMPASI_00962</name>
</gene>
<dbReference type="EMBL" id="CAJVAF010000326">
    <property type="protein sequence ID" value="CAG7597740.1"/>
    <property type="molecule type" value="Genomic_DNA"/>
</dbReference>
<dbReference type="Proteomes" id="UP000837675">
    <property type="component" value="Unassembled WGS sequence"/>
</dbReference>
<dbReference type="PANTHER" id="PTHR43694:SF1">
    <property type="entry name" value="RIBONUCLEASE J"/>
    <property type="match status" value="1"/>
</dbReference>
<dbReference type="InterPro" id="IPR041636">
    <property type="entry name" value="RNase_J_C"/>
</dbReference>